<organism evidence="1 2">
    <name type="scientific">Paramecium octaurelia</name>
    <dbReference type="NCBI Taxonomy" id="43137"/>
    <lineage>
        <taxon>Eukaryota</taxon>
        <taxon>Sar</taxon>
        <taxon>Alveolata</taxon>
        <taxon>Ciliophora</taxon>
        <taxon>Intramacronucleata</taxon>
        <taxon>Oligohymenophorea</taxon>
        <taxon>Peniculida</taxon>
        <taxon>Parameciidae</taxon>
        <taxon>Paramecium</taxon>
    </lineage>
</organism>
<evidence type="ECO:0000313" key="2">
    <source>
        <dbReference type="Proteomes" id="UP000683925"/>
    </source>
</evidence>
<gene>
    <name evidence="1" type="ORF">POCTA_138.1.T1180109</name>
</gene>
<protein>
    <submittedName>
        <fullName evidence="1">Uncharacterized protein</fullName>
    </submittedName>
</protein>
<sequence length="99" mass="11249">MEILKQCLSNPMSSQSKSVSSSVDQFYKIKAQQGFVLCDSLHPILDRCSTRSRFDKLVTNVKITARNQKPVTQAWNSQKISMDIIDSNFFSSQPTVLYI</sequence>
<reference evidence="1" key="1">
    <citation type="submission" date="2021-01" db="EMBL/GenBank/DDBJ databases">
        <authorList>
            <consortium name="Genoscope - CEA"/>
            <person name="William W."/>
        </authorList>
    </citation>
    <scope>NUCLEOTIDE SEQUENCE</scope>
</reference>
<proteinExistence type="predicted"/>
<comment type="caution">
    <text evidence="1">The sequence shown here is derived from an EMBL/GenBank/DDBJ whole genome shotgun (WGS) entry which is preliminary data.</text>
</comment>
<evidence type="ECO:0000313" key="1">
    <source>
        <dbReference type="EMBL" id="CAD8199030.1"/>
    </source>
</evidence>
<dbReference type="Proteomes" id="UP000683925">
    <property type="component" value="Unassembled WGS sequence"/>
</dbReference>
<accession>A0A8S1XD63</accession>
<dbReference type="EMBL" id="CAJJDP010000118">
    <property type="protein sequence ID" value="CAD8199030.1"/>
    <property type="molecule type" value="Genomic_DNA"/>
</dbReference>
<keyword evidence="2" id="KW-1185">Reference proteome</keyword>
<name>A0A8S1XD63_PAROT</name>
<dbReference type="AlphaFoldDB" id="A0A8S1XD63"/>